<dbReference type="Proteomes" id="UP000031572">
    <property type="component" value="Unassembled WGS sequence"/>
</dbReference>
<dbReference type="AlphaFoldDB" id="A0A0C2BXW7"/>
<name>A0A0C2BXW7_9BURK</name>
<dbReference type="EMBL" id="JWJG01000028">
    <property type="protein sequence ID" value="KIF82861.1"/>
    <property type="molecule type" value="Genomic_DNA"/>
</dbReference>
<dbReference type="OrthoDB" id="9801454at2"/>
<protein>
    <submittedName>
        <fullName evidence="2">Damage-inducible protein CinA</fullName>
    </submittedName>
</protein>
<evidence type="ECO:0000313" key="2">
    <source>
        <dbReference type="EMBL" id="KIF82861.1"/>
    </source>
</evidence>
<keyword evidence="3" id="KW-1185">Reference proteome</keyword>
<evidence type="ECO:0000259" key="1">
    <source>
        <dbReference type="Pfam" id="PF02464"/>
    </source>
</evidence>
<dbReference type="InterPro" id="IPR008136">
    <property type="entry name" value="CinA_C"/>
</dbReference>
<dbReference type="Pfam" id="PF02464">
    <property type="entry name" value="CinA"/>
    <property type="match status" value="1"/>
</dbReference>
<dbReference type="NCBIfam" id="TIGR00199">
    <property type="entry name" value="PncC_domain"/>
    <property type="match status" value="1"/>
</dbReference>
<dbReference type="RefSeq" id="WP_040041495.1">
    <property type="nucleotide sequence ID" value="NZ_JWJG01000028.1"/>
</dbReference>
<dbReference type="SUPFAM" id="SSF142433">
    <property type="entry name" value="CinA-like"/>
    <property type="match status" value="1"/>
</dbReference>
<dbReference type="InterPro" id="IPR036653">
    <property type="entry name" value="CinA-like_C"/>
</dbReference>
<gene>
    <name evidence="2" type="ORF">TSA66_21790</name>
</gene>
<sequence length="165" mass="17298">MNDMMDLAARVGRALQAKGLLLATAESCTGGGVSQSITEIAGSSEWFDCGFITYSNASKTELLDVPAALLAQFGAVSEEVAAAMAEGALANSNAHVALSTTGIAGPGGAVPGKPVGTVCFGWSIERNNHQHTFTERLVYQGDRQAVRQQTIAHALQGLLRFIEQY</sequence>
<proteinExistence type="predicted"/>
<accession>A0A0C2BXW7</accession>
<evidence type="ECO:0000313" key="3">
    <source>
        <dbReference type="Proteomes" id="UP000031572"/>
    </source>
</evidence>
<reference evidence="2 3" key="1">
    <citation type="submission" date="2014-12" db="EMBL/GenBank/DDBJ databases">
        <title>Denitrispirillum autotrophicum gen. nov., sp. nov., Denitrifying, Facultatively Autotrophic Bacteria Isolated from Rice Paddy Soil.</title>
        <authorList>
            <person name="Ishii S."/>
            <person name="Ashida N."/>
            <person name="Ohno H."/>
            <person name="Otsuka S."/>
            <person name="Yokota A."/>
            <person name="Senoo K."/>
        </authorList>
    </citation>
    <scope>NUCLEOTIDE SEQUENCE [LARGE SCALE GENOMIC DNA]</scope>
    <source>
        <strain evidence="2 3">TSA66</strain>
    </source>
</reference>
<feature type="domain" description="CinA C-terminal" evidence="1">
    <location>
        <begin position="6"/>
        <end position="161"/>
    </location>
</feature>
<dbReference type="Gene3D" id="3.90.950.20">
    <property type="entry name" value="CinA-like"/>
    <property type="match status" value="1"/>
</dbReference>
<dbReference type="STRING" id="709839.TSA66_21790"/>
<organism evidence="2 3">
    <name type="scientific">Noviherbaspirillum autotrophicum</name>
    <dbReference type="NCBI Taxonomy" id="709839"/>
    <lineage>
        <taxon>Bacteria</taxon>
        <taxon>Pseudomonadati</taxon>
        <taxon>Pseudomonadota</taxon>
        <taxon>Betaproteobacteria</taxon>
        <taxon>Burkholderiales</taxon>
        <taxon>Oxalobacteraceae</taxon>
        <taxon>Noviherbaspirillum</taxon>
    </lineage>
</organism>
<comment type="caution">
    <text evidence="2">The sequence shown here is derived from an EMBL/GenBank/DDBJ whole genome shotgun (WGS) entry which is preliminary data.</text>
</comment>